<evidence type="ECO:0000256" key="1">
    <source>
        <dbReference type="ARBA" id="ARBA00004651"/>
    </source>
</evidence>
<evidence type="ECO:0000256" key="4">
    <source>
        <dbReference type="ARBA" id="ARBA00023136"/>
    </source>
</evidence>
<dbReference type="AlphaFoldDB" id="A0A8H5G7C5"/>
<keyword evidence="4 6" id="KW-0472">Membrane</keyword>
<proteinExistence type="predicted"/>
<feature type="transmembrane region" description="Helical" evidence="6">
    <location>
        <begin position="486"/>
        <end position="507"/>
    </location>
</feature>
<dbReference type="Proteomes" id="UP000559027">
    <property type="component" value="Unassembled WGS sequence"/>
</dbReference>
<dbReference type="PANTHER" id="PTHR46494">
    <property type="entry name" value="CORA FAMILY METAL ION TRANSPORTER (EUROFUNG)"/>
    <property type="match status" value="1"/>
</dbReference>
<dbReference type="GO" id="GO:0005886">
    <property type="term" value="C:plasma membrane"/>
    <property type="evidence" value="ECO:0007669"/>
    <property type="project" value="UniProtKB-SubCell"/>
</dbReference>
<dbReference type="InterPro" id="IPR045863">
    <property type="entry name" value="CorA_TM1_TM2"/>
</dbReference>
<dbReference type="PANTHER" id="PTHR46494:SF1">
    <property type="entry name" value="CORA FAMILY METAL ION TRANSPORTER (EUROFUNG)"/>
    <property type="match status" value="1"/>
</dbReference>
<dbReference type="SUPFAM" id="SSF144083">
    <property type="entry name" value="Magnesium transport protein CorA, transmembrane region"/>
    <property type="match status" value="1"/>
</dbReference>
<evidence type="ECO:0000256" key="2">
    <source>
        <dbReference type="ARBA" id="ARBA00022692"/>
    </source>
</evidence>
<gene>
    <name evidence="7" type="ORF">D9756_003149</name>
</gene>
<evidence type="ECO:0000313" key="8">
    <source>
        <dbReference type="Proteomes" id="UP000559027"/>
    </source>
</evidence>
<dbReference type="GO" id="GO:0050897">
    <property type="term" value="F:cobalt ion binding"/>
    <property type="evidence" value="ECO:0007669"/>
    <property type="project" value="TreeGrafter"/>
</dbReference>
<keyword evidence="2 6" id="KW-0812">Transmembrane</keyword>
<dbReference type="GO" id="GO:0000287">
    <property type="term" value="F:magnesium ion binding"/>
    <property type="evidence" value="ECO:0007669"/>
    <property type="project" value="TreeGrafter"/>
</dbReference>
<name>A0A8H5G7C5_9AGAR</name>
<dbReference type="Pfam" id="PF01544">
    <property type="entry name" value="CorA"/>
    <property type="match status" value="1"/>
</dbReference>
<feature type="region of interest" description="Disordered" evidence="5">
    <location>
        <begin position="1"/>
        <end position="55"/>
    </location>
</feature>
<comment type="caution">
    <text evidence="7">The sequence shown here is derived from an EMBL/GenBank/DDBJ whole genome shotgun (WGS) entry which is preliminary data.</text>
</comment>
<evidence type="ECO:0000313" key="7">
    <source>
        <dbReference type="EMBL" id="KAF5359521.1"/>
    </source>
</evidence>
<sequence length="549" mass="62906">MMAYSIITPQVPPNTKGMPPRIPRASHRHAAPSGPWPWADSDEENPFDSRFSGETLNMRDPNSWTGYPTSLFRNWTASRLVRSGIARLVKESTGTEPRNCEIYYVDVNTEGRFAKPSKYEVSLQNVKEFWARIQAKRPEGTRIRAIFLENLSGPVMQMLGTKYNIEPFFFSSSLNWIPTRYQEEHPSDESDHITIVLNFLRAIDNPTLVSTSPIGGSPNRVMSRAGTITIDTQAPLALRSNDKVLLIDLLALHMIRSKDGSTIISYHPPPEWQNTSAAILHSRFRFAGQSVYWRTIFSESDDPTFVLLSLLWHALYAWDESLETLYSHICWLETQILLTNDIYQTRELHIIRASLLHYTSLLEDFKKAVLFVQNTPSPTVQDHPERERSATIMDRECKVLLSEIERLEMFRKMQDMRLENLVNLAFNNVNFRDSQDMRSLTEATLRDSAVMKQISYLTMVFLPASFAASVFGMNITQMTGDGRGKLTDYIAVAILLTAASIWILVALHNKQHHADVNISFASRLQWPIRSLIKWVASRRRRIKKNDNLV</sequence>
<evidence type="ECO:0000256" key="6">
    <source>
        <dbReference type="SAM" id="Phobius"/>
    </source>
</evidence>
<keyword evidence="8" id="KW-1185">Reference proteome</keyword>
<dbReference type="InterPro" id="IPR002523">
    <property type="entry name" value="MgTranspt_CorA/ZnTranspt_ZntB"/>
</dbReference>
<comment type="subcellular location">
    <subcellularLocation>
        <location evidence="1">Cell membrane</location>
        <topology evidence="1">Multi-pass membrane protein</topology>
    </subcellularLocation>
</comment>
<evidence type="ECO:0000256" key="3">
    <source>
        <dbReference type="ARBA" id="ARBA00022989"/>
    </source>
</evidence>
<organism evidence="7 8">
    <name type="scientific">Leucocoprinus leucothites</name>
    <dbReference type="NCBI Taxonomy" id="201217"/>
    <lineage>
        <taxon>Eukaryota</taxon>
        <taxon>Fungi</taxon>
        <taxon>Dikarya</taxon>
        <taxon>Basidiomycota</taxon>
        <taxon>Agaricomycotina</taxon>
        <taxon>Agaricomycetes</taxon>
        <taxon>Agaricomycetidae</taxon>
        <taxon>Agaricales</taxon>
        <taxon>Agaricineae</taxon>
        <taxon>Agaricaceae</taxon>
        <taxon>Leucocoprinus</taxon>
    </lineage>
</organism>
<keyword evidence="3 6" id="KW-1133">Transmembrane helix</keyword>
<reference evidence="7 8" key="1">
    <citation type="journal article" date="2020" name="ISME J.">
        <title>Uncovering the hidden diversity of litter-decomposition mechanisms in mushroom-forming fungi.</title>
        <authorList>
            <person name="Floudas D."/>
            <person name="Bentzer J."/>
            <person name="Ahren D."/>
            <person name="Johansson T."/>
            <person name="Persson P."/>
            <person name="Tunlid A."/>
        </authorList>
    </citation>
    <scope>NUCLEOTIDE SEQUENCE [LARGE SCALE GENOMIC DNA]</scope>
    <source>
        <strain evidence="7 8">CBS 146.42</strain>
    </source>
</reference>
<dbReference type="OrthoDB" id="3231000at2759"/>
<protein>
    <submittedName>
        <fullName evidence="7">Uncharacterized protein</fullName>
    </submittedName>
</protein>
<dbReference type="GO" id="GO:0015095">
    <property type="term" value="F:magnesium ion transmembrane transporter activity"/>
    <property type="evidence" value="ECO:0007669"/>
    <property type="project" value="TreeGrafter"/>
</dbReference>
<evidence type="ECO:0000256" key="5">
    <source>
        <dbReference type="SAM" id="MobiDB-lite"/>
    </source>
</evidence>
<dbReference type="GO" id="GO:0015087">
    <property type="term" value="F:cobalt ion transmembrane transporter activity"/>
    <property type="evidence" value="ECO:0007669"/>
    <property type="project" value="TreeGrafter"/>
</dbReference>
<feature type="transmembrane region" description="Helical" evidence="6">
    <location>
        <begin position="454"/>
        <end position="474"/>
    </location>
</feature>
<accession>A0A8H5G7C5</accession>
<dbReference type="Gene3D" id="1.20.58.340">
    <property type="entry name" value="Magnesium transport protein CorA, transmembrane region"/>
    <property type="match status" value="1"/>
</dbReference>
<dbReference type="EMBL" id="JAACJO010000004">
    <property type="protein sequence ID" value="KAF5359521.1"/>
    <property type="molecule type" value="Genomic_DNA"/>
</dbReference>